<dbReference type="EMBL" id="ML120514">
    <property type="protein sequence ID" value="RPA90774.1"/>
    <property type="molecule type" value="Genomic_DNA"/>
</dbReference>
<dbReference type="InterPro" id="IPR011990">
    <property type="entry name" value="TPR-like_helical_dom_sf"/>
</dbReference>
<evidence type="ECO:0000313" key="1">
    <source>
        <dbReference type="EMBL" id="RPA90774.1"/>
    </source>
</evidence>
<dbReference type="STRING" id="1336337.A0A3N4JAD4"/>
<gene>
    <name evidence="1" type="ORF">L873DRAFT_1820490</name>
</gene>
<protein>
    <submittedName>
        <fullName evidence="1">Uncharacterized protein</fullName>
    </submittedName>
</protein>
<reference evidence="1 2" key="1">
    <citation type="journal article" date="2018" name="Nat. Ecol. Evol.">
        <title>Pezizomycetes genomes reveal the molecular basis of ectomycorrhizal truffle lifestyle.</title>
        <authorList>
            <person name="Murat C."/>
            <person name="Payen T."/>
            <person name="Noel B."/>
            <person name="Kuo A."/>
            <person name="Morin E."/>
            <person name="Chen J."/>
            <person name="Kohler A."/>
            <person name="Krizsan K."/>
            <person name="Balestrini R."/>
            <person name="Da Silva C."/>
            <person name="Montanini B."/>
            <person name="Hainaut M."/>
            <person name="Levati E."/>
            <person name="Barry K.W."/>
            <person name="Belfiori B."/>
            <person name="Cichocki N."/>
            <person name="Clum A."/>
            <person name="Dockter R.B."/>
            <person name="Fauchery L."/>
            <person name="Guy J."/>
            <person name="Iotti M."/>
            <person name="Le Tacon F."/>
            <person name="Lindquist E.A."/>
            <person name="Lipzen A."/>
            <person name="Malagnac F."/>
            <person name="Mello A."/>
            <person name="Molinier V."/>
            <person name="Miyauchi S."/>
            <person name="Poulain J."/>
            <person name="Riccioni C."/>
            <person name="Rubini A."/>
            <person name="Sitrit Y."/>
            <person name="Splivallo R."/>
            <person name="Traeger S."/>
            <person name="Wang M."/>
            <person name="Zifcakova L."/>
            <person name="Wipf D."/>
            <person name="Zambonelli A."/>
            <person name="Paolocci F."/>
            <person name="Nowrousian M."/>
            <person name="Ottonello S."/>
            <person name="Baldrian P."/>
            <person name="Spatafora J.W."/>
            <person name="Henrissat B."/>
            <person name="Nagy L.G."/>
            <person name="Aury J.M."/>
            <person name="Wincker P."/>
            <person name="Grigoriev I.V."/>
            <person name="Bonfante P."/>
            <person name="Martin F.M."/>
        </authorList>
    </citation>
    <scope>NUCLEOTIDE SEQUENCE [LARGE SCALE GENOMIC DNA]</scope>
    <source>
        <strain evidence="1 2">120613-1</strain>
    </source>
</reference>
<name>A0A3N4JAD4_9PEZI</name>
<keyword evidence="2" id="KW-1185">Reference proteome</keyword>
<dbReference type="AlphaFoldDB" id="A0A3N4JAD4"/>
<organism evidence="1 2">
    <name type="scientific">Choiromyces venosus 120613-1</name>
    <dbReference type="NCBI Taxonomy" id="1336337"/>
    <lineage>
        <taxon>Eukaryota</taxon>
        <taxon>Fungi</taxon>
        <taxon>Dikarya</taxon>
        <taxon>Ascomycota</taxon>
        <taxon>Pezizomycotina</taxon>
        <taxon>Pezizomycetes</taxon>
        <taxon>Pezizales</taxon>
        <taxon>Tuberaceae</taxon>
        <taxon>Choiromyces</taxon>
    </lineage>
</organism>
<dbReference type="OrthoDB" id="9991317at2759"/>
<dbReference type="Proteomes" id="UP000276215">
    <property type="component" value="Unassembled WGS sequence"/>
</dbReference>
<dbReference type="Gene3D" id="1.25.40.10">
    <property type="entry name" value="Tetratricopeptide repeat domain"/>
    <property type="match status" value="1"/>
</dbReference>
<evidence type="ECO:0000313" key="2">
    <source>
        <dbReference type="Proteomes" id="UP000276215"/>
    </source>
</evidence>
<accession>A0A3N4JAD4</accession>
<sequence>MRFNRIGDLEDLQKAIRYGKEAVAATPQDHPNRAGSRRNLGTMFSMMFDRIRDLGDLQKAI</sequence>
<proteinExistence type="predicted"/>